<protein>
    <submittedName>
        <fullName evidence="1">Aryl-alcohol dehydrogenase-like predicted oxidoreductase</fullName>
    </submittedName>
</protein>
<dbReference type="SUPFAM" id="SSF51430">
    <property type="entry name" value="NAD(P)-linked oxidoreductase"/>
    <property type="match status" value="1"/>
</dbReference>
<dbReference type="Proteomes" id="UP000823486">
    <property type="component" value="Unassembled WGS sequence"/>
</dbReference>
<comment type="caution">
    <text evidence="1">The sequence shown here is derived from an EMBL/GenBank/DDBJ whole genome shotgun (WGS) entry which is preliminary data.</text>
</comment>
<organism evidence="1 2">
    <name type="scientific">Peribacillus deserti</name>
    <dbReference type="NCBI Taxonomy" id="673318"/>
    <lineage>
        <taxon>Bacteria</taxon>
        <taxon>Bacillati</taxon>
        <taxon>Bacillota</taxon>
        <taxon>Bacilli</taxon>
        <taxon>Bacillales</taxon>
        <taxon>Bacillaceae</taxon>
        <taxon>Peribacillus</taxon>
    </lineage>
</organism>
<dbReference type="RefSeq" id="WP_204546043.1">
    <property type="nucleotide sequence ID" value="NZ_JAFBFI010000019.1"/>
</dbReference>
<dbReference type="EMBL" id="JAFBFI010000019">
    <property type="protein sequence ID" value="MBM7694194.1"/>
    <property type="molecule type" value="Genomic_DNA"/>
</dbReference>
<evidence type="ECO:0000313" key="2">
    <source>
        <dbReference type="Proteomes" id="UP000823486"/>
    </source>
</evidence>
<name>A0ABS2QLY9_9BACI</name>
<gene>
    <name evidence="1" type="ORF">JOC77_003638</name>
</gene>
<dbReference type="Gene3D" id="3.20.20.100">
    <property type="entry name" value="NADP-dependent oxidoreductase domain"/>
    <property type="match status" value="1"/>
</dbReference>
<sequence length="74" mass="8180">MEKAIQLETVSKELGSTHSQQAISWGLGNKNVSNALAGASSLEQIEEETTNFLELPDTIMTKIDRILDIKITFM</sequence>
<evidence type="ECO:0000313" key="1">
    <source>
        <dbReference type="EMBL" id="MBM7694194.1"/>
    </source>
</evidence>
<keyword evidence="2" id="KW-1185">Reference proteome</keyword>
<proteinExistence type="predicted"/>
<accession>A0ABS2QLY9</accession>
<reference evidence="1 2" key="1">
    <citation type="submission" date="2021-01" db="EMBL/GenBank/DDBJ databases">
        <title>Genomic Encyclopedia of Type Strains, Phase IV (KMG-IV): sequencing the most valuable type-strain genomes for metagenomic binning, comparative biology and taxonomic classification.</title>
        <authorList>
            <person name="Goeker M."/>
        </authorList>
    </citation>
    <scope>NUCLEOTIDE SEQUENCE [LARGE SCALE GENOMIC DNA]</scope>
    <source>
        <strain evidence="1 2">DSM 105482</strain>
    </source>
</reference>
<dbReference type="InterPro" id="IPR036812">
    <property type="entry name" value="NAD(P)_OxRdtase_dom_sf"/>
</dbReference>